<dbReference type="EMBL" id="CM055737">
    <property type="protein sequence ID" value="KAJ8006097.1"/>
    <property type="molecule type" value="Genomic_DNA"/>
</dbReference>
<accession>A0ACC2GRB7</accession>
<gene>
    <name evidence="1" type="ORF">DPEC_G00124720</name>
</gene>
<evidence type="ECO:0000313" key="1">
    <source>
        <dbReference type="EMBL" id="KAJ8006097.1"/>
    </source>
</evidence>
<evidence type="ECO:0000313" key="2">
    <source>
        <dbReference type="Proteomes" id="UP001157502"/>
    </source>
</evidence>
<keyword evidence="2" id="KW-1185">Reference proteome</keyword>
<proteinExistence type="predicted"/>
<name>A0ACC2GRB7_DALPE</name>
<dbReference type="Proteomes" id="UP001157502">
    <property type="component" value="Chromosome 10"/>
</dbReference>
<sequence>MRCGARRQRYEGRLPEGTLSRHLCLSYLDLCWLLFLETIGEGQVLAVLVLDRGDKSHRTPEDTRPAGKLGTSLSRPRHTLPCRWALIGPAPAHAAYFCHRQRFLRSVSANVDPTKKRGKRREGHN</sequence>
<comment type="caution">
    <text evidence="1">The sequence shown here is derived from an EMBL/GenBank/DDBJ whole genome shotgun (WGS) entry which is preliminary data.</text>
</comment>
<reference evidence="1" key="1">
    <citation type="submission" date="2021-05" db="EMBL/GenBank/DDBJ databases">
        <authorList>
            <person name="Pan Q."/>
            <person name="Jouanno E."/>
            <person name="Zahm M."/>
            <person name="Klopp C."/>
            <person name="Cabau C."/>
            <person name="Louis A."/>
            <person name="Berthelot C."/>
            <person name="Parey E."/>
            <person name="Roest Crollius H."/>
            <person name="Montfort J."/>
            <person name="Robinson-Rechavi M."/>
            <person name="Bouchez O."/>
            <person name="Lampietro C."/>
            <person name="Lopez Roques C."/>
            <person name="Donnadieu C."/>
            <person name="Postlethwait J."/>
            <person name="Bobe J."/>
            <person name="Dillon D."/>
            <person name="Chandos A."/>
            <person name="von Hippel F."/>
            <person name="Guiguen Y."/>
        </authorList>
    </citation>
    <scope>NUCLEOTIDE SEQUENCE</scope>
    <source>
        <strain evidence="1">YG-Jan2019</strain>
    </source>
</reference>
<organism evidence="1 2">
    <name type="scientific">Dallia pectoralis</name>
    <name type="common">Alaska blackfish</name>
    <dbReference type="NCBI Taxonomy" id="75939"/>
    <lineage>
        <taxon>Eukaryota</taxon>
        <taxon>Metazoa</taxon>
        <taxon>Chordata</taxon>
        <taxon>Craniata</taxon>
        <taxon>Vertebrata</taxon>
        <taxon>Euteleostomi</taxon>
        <taxon>Actinopterygii</taxon>
        <taxon>Neopterygii</taxon>
        <taxon>Teleostei</taxon>
        <taxon>Protacanthopterygii</taxon>
        <taxon>Esociformes</taxon>
        <taxon>Umbridae</taxon>
        <taxon>Dallia</taxon>
    </lineage>
</organism>
<protein>
    <submittedName>
        <fullName evidence="1">Uncharacterized protein</fullName>
    </submittedName>
</protein>